<feature type="compositionally biased region" description="Low complexity" evidence="6">
    <location>
        <begin position="1"/>
        <end position="32"/>
    </location>
</feature>
<dbReference type="GO" id="GO:0009977">
    <property type="term" value="F:proton motive force dependent protein transmembrane transporter activity"/>
    <property type="evidence" value="ECO:0007669"/>
    <property type="project" value="TreeGrafter"/>
</dbReference>
<comment type="caution">
    <text evidence="5">Lacks conserved residue(s) required for the propagation of feature annotation.</text>
</comment>
<keyword evidence="5" id="KW-1003">Cell membrane</keyword>
<dbReference type="AlphaFoldDB" id="A0A1G6HJ88"/>
<feature type="transmembrane region" description="Helical" evidence="5">
    <location>
        <begin position="144"/>
        <end position="171"/>
    </location>
</feature>
<dbReference type="NCBIfam" id="TIGR00945">
    <property type="entry name" value="tatC"/>
    <property type="match status" value="1"/>
</dbReference>
<accession>A0A1G6HJ88</accession>
<evidence type="ECO:0000313" key="8">
    <source>
        <dbReference type="Proteomes" id="UP000242317"/>
    </source>
</evidence>
<gene>
    <name evidence="5" type="primary">tatC</name>
    <name evidence="7" type="ORF">SAMN05421749_102320</name>
</gene>
<proteinExistence type="inferred from homology"/>
<feature type="region of interest" description="Disordered" evidence="6">
    <location>
        <begin position="1"/>
        <end position="34"/>
    </location>
</feature>
<comment type="subcellular location">
    <subcellularLocation>
        <location evidence="5">Cell membrane</location>
        <topology evidence="5">Multi-pass membrane protein</topology>
    </subcellularLocation>
    <subcellularLocation>
        <location evidence="1">Membrane</location>
        <topology evidence="1">Multi-pass membrane protein</topology>
    </subcellularLocation>
</comment>
<dbReference type="Proteomes" id="UP000242317">
    <property type="component" value="Unassembled WGS sequence"/>
</dbReference>
<sequence>MTEPSAQSTASTQASAKAQTTKTQPPSATLPNLAPPNPNALASMSIIAHLQDLRQRLIRMFVVVLLIFFALLPFADQLYEMLSAPLRALLPSDSSMIATDVTATFMAPFKLNAFVAVILAMPYLLYQVWGFIAPALYQRERHIAIPLVVSSFVLFYVGIACAFFVTLPAVLSFFIHATPDSVAPMTDINSYLSFCLKLFLVFGLTFEVPIATLILILTGLISTQDLAAKRRYIIVGCFTIAMFVTPPDALSMALLATIMWLLFECGLFFGRMLEKKTVQP</sequence>
<dbReference type="HAMAP" id="MF_00902">
    <property type="entry name" value="TatC"/>
    <property type="match status" value="1"/>
</dbReference>
<evidence type="ECO:0000256" key="1">
    <source>
        <dbReference type="ARBA" id="ARBA00004141"/>
    </source>
</evidence>
<dbReference type="InterPro" id="IPR002033">
    <property type="entry name" value="TatC"/>
</dbReference>
<keyword evidence="8" id="KW-1185">Reference proteome</keyword>
<keyword evidence="5" id="KW-0813">Transport</keyword>
<keyword evidence="5" id="KW-0653">Protein transport</keyword>
<feature type="transmembrane region" description="Helical" evidence="5">
    <location>
        <begin position="57"/>
        <end position="75"/>
    </location>
</feature>
<evidence type="ECO:0000256" key="5">
    <source>
        <dbReference type="HAMAP-Rule" id="MF_00902"/>
    </source>
</evidence>
<comment type="function">
    <text evidence="5">Part of the twin-arginine translocation (Tat) system that transports large folded proteins containing a characteristic twin-arginine motif in their signal peptide across membranes. Together with TatB, TatC is part of a receptor directly interacting with Tat signal peptides.</text>
</comment>
<comment type="similarity">
    <text evidence="5">Belongs to the TatC family.</text>
</comment>
<keyword evidence="2 5" id="KW-0812">Transmembrane</keyword>
<dbReference type="GO" id="GO:0065002">
    <property type="term" value="P:intracellular protein transmembrane transport"/>
    <property type="evidence" value="ECO:0007669"/>
    <property type="project" value="TreeGrafter"/>
</dbReference>
<organism evidence="7 8">
    <name type="scientific">Acinetobacter marinus</name>
    <dbReference type="NCBI Taxonomy" id="281375"/>
    <lineage>
        <taxon>Bacteria</taxon>
        <taxon>Pseudomonadati</taxon>
        <taxon>Pseudomonadota</taxon>
        <taxon>Gammaproteobacteria</taxon>
        <taxon>Moraxellales</taxon>
        <taxon>Moraxellaceae</taxon>
        <taxon>Acinetobacter</taxon>
    </lineage>
</organism>
<evidence type="ECO:0000256" key="6">
    <source>
        <dbReference type="SAM" id="MobiDB-lite"/>
    </source>
</evidence>
<name>A0A1G6HJ88_9GAMM</name>
<keyword evidence="4 5" id="KW-0472">Membrane</keyword>
<dbReference type="Pfam" id="PF00902">
    <property type="entry name" value="TatC"/>
    <property type="match status" value="1"/>
</dbReference>
<evidence type="ECO:0000256" key="4">
    <source>
        <dbReference type="ARBA" id="ARBA00023136"/>
    </source>
</evidence>
<reference evidence="8" key="1">
    <citation type="submission" date="2016-09" db="EMBL/GenBank/DDBJ databases">
        <authorList>
            <person name="Varghese N."/>
            <person name="Submissions S."/>
        </authorList>
    </citation>
    <scope>NUCLEOTIDE SEQUENCE [LARGE SCALE GENOMIC DNA]</scope>
    <source>
        <strain evidence="8">ANC 3699</strain>
    </source>
</reference>
<dbReference type="PANTHER" id="PTHR30371">
    <property type="entry name" value="SEC-INDEPENDENT PROTEIN TRANSLOCASE PROTEIN TATC"/>
    <property type="match status" value="1"/>
</dbReference>
<evidence type="ECO:0000256" key="3">
    <source>
        <dbReference type="ARBA" id="ARBA00022989"/>
    </source>
</evidence>
<protein>
    <recommendedName>
        <fullName evidence="5">Sec-independent protein translocase protein TatC</fullName>
    </recommendedName>
</protein>
<keyword evidence="3 5" id="KW-1133">Transmembrane helix</keyword>
<feature type="transmembrane region" description="Helical" evidence="5">
    <location>
        <begin position="230"/>
        <end position="246"/>
    </location>
</feature>
<evidence type="ECO:0000313" key="7">
    <source>
        <dbReference type="EMBL" id="SDB94320.1"/>
    </source>
</evidence>
<dbReference type="EMBL" id="FMYK01000002">
    <property type="protein sequence ID" value="SDB94320.1"/>
    <property type="molecule type" value="Genomic_DNA"/>
</dbReference>
<evidence type="ECO:0000256" key="2">
    <source>
        <dbReference type="ARBA" id="ARBA00022692"/>
    </source>
</evidence>
<dbReference type="GO" id="GO:0043953">
    <property type="term" value="P:protein transport by the Tat complex"/>
    <property type="evidence" value="ECO:0007669"/>
    <property type="project" value="UniProtKB-UniRule"/>
</dbReference>
<dbReference type="PANTHER" id="PTHR30371:SF0">
    <property type="entry name" value="SEC-INDEPENDENT PROTEIN TRANSLOCASE PROTEIN TATC, CHLOROPLASTIC-RELATED"/>
    <property type="match status" value="1"/>
</dbReference>
<dbReference type="PRINTS" id="PR01840">
    <property type="entry name" value="TATCFAMILY"/>
</dbReference>
<feature type="transmembrane region" description="Helical" evidence="5">
    <location>
        <begin position="113"/>
        <end position="137"/>
    </location>
</feature>
<keyword evidence="5" id="KW-0811">Translocation</keyword>
<feature type="transmembrane region" description="Helical" evidence="5">
    <location>
        <begin position="191"/>
        <end position="218"/>
    </location>
</feature>
<dbReference type="GO" id="GO:0033281">
    <property type="term" value="C:TAT protein transport complex"/>
    <property type="evidence" value="ECO:0007669"/>
    <property type="project" value="UniProtKB-UniRule"/>
</dbReference>
<comment type="subunit">
    <text evidence="5">The Tat system comprises two distinct complexes: a TatABC complex, containing multiple copies of TatA, TatB and TatC subunits, and a separate TatA complex, containing only TatA subunits. Substrates initially bind to the TatABC complex, which probably triggers association of the separate TatA complex to form the active translocon.</text>
</comment>